<dbReference type="InterPro" id="IPR000537">
    <property type="entry name" value="UbiA_prenyltransferase"/>
</dbReference>
<feature type="transmembrane region" description="Helical" evidence="6">
    <location>
        <begin position="359"/>
        <end position="376"/>
    </location>
</feature>
<keyword evidence="2" id="KW-0808">Transferase</keyword>
<dbReference type="AlphaFoldDB" id="A0AA87Z8A6"/>
<feature type="transmembrane region" description="Helical" evidence="6">
    <location>
        <begin position="493"/>
        <end position="515"/>
    </location>
</feature>
<dbReference type="InterPro" id="IPR011937">
    <property type="entry name" value="DHNA_phytyltransferase_MenA"/>
</dbReference>
<protein>
    <submittedName>
        <fullName evidence="7">Uncharacterized protein</fullName>
    </submittedName>
</protein>
<gene>
    <name evidence="7" type="ORF">TIFTF001_002810</name>
</gene>
<dbReference type="Proteomes" id="UP001187192">
    <property type="component" value="Unassembled WGS sequence"/>
</dbReference>
<dbReference type="InterPro" id="IPR026046">
    <property type="entry name" value="UBIAD1"/>
</dbReference>
<evidence type="ECO:0000256" key="4">
    <source>
        <dbReference type="ARBA" id="ARBA00022989"/>
    </source>
</evidence>
<keyword evidence="3 6" id="KW-0812">Transmembrane</keyword>
<evidence type="ECO:0000256" key="2">
    <source>
        <dbReference type="ARBA" id="ARBA00022679"/>
    </source>
</evidence>
<dbReference type="GO" id="GO:0042372">
    <property type="term" value="P:phylloquinone biosynthetic process"/>
    <property type="evidence" value="ECO:0007669"/>
    <property type="project" value="InterPro"/>
</dbReference>
<feature type="transmembrane region" description="Helical" evidence="6">
    <location>
        <begin position="297"/>
        <end position="318"/>
    </location>
</feature>
<accession>A0AA87Z8A6</accession>
<evidence type="ECO:0000313" key="8">
    <source>
        <dbReference type="Proteomes" id="UP001187192"/>
    </source>
</evidence>
<dbReference type="GO" id="GO:0016020">
    <property type="term" value="C:membrane"/>
    <property type="evidence" value="ECO:0007669"/>
    <property type="project" value="UniProtKB-SubCell"/>
</dbReference>
<dbReference type="PANTHER" id="PTHR13929:SF0">
    <property type="entry name" value="UBIA PRENYLTRANSFERASE DOMAIN-CONTAINING PROTEIN 1"/>
    <property type="match status" value="1"/>
</dbReference>
<evidence type="ECO:0000256" key="1">
    <source>
        <dbReference type="ARBA" id="ARBA00004141"/>
    </source>
</evidence>
<dbReference type="NCBIfam" id="TIGR02235">
    <property type="entry name" value="menA_cyano-plnt"/>
    <property type="match status" value="1"/>
</dbReference>
<comment type="caution">
    <text evidence="7">The sequence shown here is derived from an EMBL/GenBank/DDBJ whole genome shotgun (WGS) entry which is preliminary data.</text>
</comment>
<dbReference type="HAMAP" id="MF_01938">
    <property type="entry name" value="MenA_2"/>
    <property type="match status" value="1"/>
</dbReference>
<dbReference type="GO" id="GO:0004659">
    <property type="term" value="F:prenyltransferase activity"/>
    <property type="evidence" value="ECO:0007669"/>
    <property type="project" value="InterPro"/>
</dbReference>
<feature type="transmembrane region" description="Helical" evidence="6">
    <location>
        <begin position="445"/>
        <end position="473"/>
    </location>
</feature>
<reference evidence="7" key="1">
    <citation type="submission" date="2023-07" db="EMBL/GenBank/DDBJ databases">
        <title>draft genome sequence of fig (Ficus carica).</title>
        <authorList>
            <person name="Takahashi T."/>
            <person name="Nishimura K."/>
        </authorList>
    </citation>
    <scope>NUCLEOTIDE SEQUENCE</scope>
</reference>
<keyword evidence="4 6" id="KW-1133">Transmembrane helix</keyword>
<keyword evidence="8" id="KW-1185">Reference proteome</keyword>
<feature type="transmembrane region" description="Helical" evidence="6">
    <location>
        <begin position="330"/>
        <end position="347"/>
    </location>
</feature>
<organism evidence="7 8">
    <name type="scientific">Ficus carica</name>
    <name type="common">Common fig</name>
    <dbReference type="NCBI Taxonomy" id="3494"/>
    <lineage>
        <taxon>Eukaryota</taxon>
        <taxon>Viridiplantae</taxon>
        <taxon>Streptophyta</taxon>
        <taxon>Embryophyta</taxon>
        <taxon>Tracheophyta</taxon>
        <taxon>Spermatophyta</taxon>
        <taxon>Magnoliopsida</taxon>
        <taxon>eudicotyledons</taxon>
        <taxon>Gunneridae</taxon>
        <taxon>Pentapetalae</taxon>
        <taxon>rosids</taxon>
        <taxon>fabids</taxon>
        <taxon>Rosales</taxon>
        <taxon>Moraceae</taxon>
        <taxon>Ficeae</taxon>
        <taxon>Ficus</taxon>
    </lineage>
</organism>
<feature type="transmembrane region" description="Helical" evidence="6">
    <location>
        <begin position="258"/>
        <end position="276"/>
    </location>
</feature>
<keyword evidence="5 6" id="KW-0472">Membrane</keyword>
<sequence length="530" mass="58526">MVGVIQIDNFDNNLPTKIGLKKKFFAATSSYGVDLIGGRRTEGWREILLAQGKKFFAARIVTRMETTMEIWGMVDIQNKSTWGCLLSPYSNEGVKEPRDGGAITLKLDPDVFFQITFAVTLMAATFCNLSPGSGLKILDQNFPCQRFFKRQLFIDFSMRLVLRSYPGSKSSSCCYAEIFRHRTCLKTKKWNHSPRASVNNQEDRSNAIREEDKEENISKATLLWRAIKLPMYSVALVPLTVGSAAAFFQTGIFSARRYFVLLVSSVFVIAWLNLSNDVYDFDTGADKNKKESVVNLIGSRTGTLVTASSLLALGFVLLTWTSIQAGNDRAIMLLACAITCGYVYQCPPFRLSYQGLGEPLCFSAFGPFATSAFYLLQGSTSSISNPLTGSILAASLLVGFTTTLILFCSHFHQIEGDLAVGKLSPLVRIGTERGARVVKLAITALYLLVFAFGLSGALPFTCILLCAFTLPMARSVARYVEENHPDKEKIFMAKYYCVRLHTVFGAALAAGLVLARLLRRRQIPAAIILS</sequence>
<name>A0AA87Z8A6_FICCA</name>
<evidence type="ECO:0000256" key="5">
    <source>
        <dbReference type="ARBA" id="ARBA00023136"/>
    </source>
</evidence>
<dbReference type="Pfam" id="PF01040">
    <property type="entry name" value="UbiA"/>
    <property type="match status" value="1"/>
</dbReference>
<comment type="subcellular location">
    <subcellularLocation>
        <location evidence="1">Membrane</location>
        <topology evidence="1">Multi-pass membrane protein</topology>
    </subcellularLocation>
</comment>
<evidence type="ECO:0000256" key="3">
    <source>
        <dbReference type="ARBA" id="ARBA00022692"/>
    </source>
</evidence>
<proteinExistence type="inferred from homology"/>
<feature type="transmembrane region" description="Helical" evidence="6">
    <location>
        <begin position="229"/>
        <end position="252"/>
    </location>
</feature>
<dbReference type="CDD" id="cd13962">
    <property type="entry name" value="PT_UbiA_UBIAD1"/>
    <property type="match status" value="1"/>
</dbReference>
<evidence type="ECO:0000256" key="6">
    <source>
        <dbReference type="SAM" id="Phobius"/>
    </source>
</evidence>
<dbReference type="EMBL" id="BTGU01000003">
    <property type="protein sequence ID" value="GMN30487.1"/>
    <property type="molecule type" value="Genomic_DNA"/>
</dbReference>
<feature type="transmembrane region" description="Helical" evidence="6">
    <location>
        <begin position="388"/>
        <end position="408"/>
    </location>
</feature>
<dbReference type="PANTHER" id="PTHR13929">
    <property type="entry name" value="1,4-DIHYDROXY-2-NAPHTHOATE OCTAPRENYLTRANSFERASE"/>
    <property type="match status" value="1"/>
</dbReference>
<evidence type="ECO:0000313" key="7">
    <source>
        <dbReference type="EMBL" id="GMN30487.1"/>
    </source>
</evidence>